<name>A0A542ZH81_9MICO</name>
<reference evidence="2 3" key="1">
    <citation type="submission" date="2019-06" db="EMBL/GenBank/DDBJ databases">
        <title>Sequencing the genomes of 1000 actinobacteria strains.</title>
        <authorList>
            <person name="Klenk H.-P."/>
        </authorList>
    </citation>
    <scope>NUCLEOTIDE SEQUENCE [LARGE SCALE GENOMIC DNA]</scope>
    <source>
        <strain evidence="2 3">DSM 18082</strain>
    </source>
</reference>
<dbReference type="Gene3D" id="3.90.1200.10">
    <property type="match status" value="1"/>
</dbReference>
<dbReference type="RefSeq" id="WP_141787658.1">
    <property type="nucleotide sequence ID" value="NZ_BAAAKX010000004.1"/>
</dbReference>
<dbReference type="Pfam" id="PF01636">
    <property type="entry name" value="APH"/>
    <property type="match status" value="1"/>
</dbReference>
<dbReference type="EMBL" id="VFOQ01000001">
    <property type="protein sequence ID" value="TQL59666.1"/>
    <property type="molecule type" value="Genomic_DNA"/>
</dbReference>
<sequence>MTVDRAPVPPRVVPSAGLVESVVAAFSLPRPVHWLDLGGLWTTNLRFDYADGSAVVARAHRGLTPPERLLAIQSAKDAARRFRLPVPAAIPAPDGRGWSTLPDGTLVEVEEHIDWDTPMRTFAFLHKGFAALARLHDALRTLQTATPVASPPHATYLDPGQVVDGVCRGASRMRAWGEPRFSALADDVQRHCEAIADKEERLRHDQVRQLVHGDFWDDNVVFRGLQLAGVLDFDFLGERDRIEELALTLWFYLLEPGNNPPGDVQVQQVRGLVNTYDQSSALSLSDAERERLPLALARQPAWIAGGWLPALADAGARAQAADLAARLPTAEAILDDLTTWTSALAR</sequence>
<gene>
    <name evidence="2" type="ORF">FB474_1028</name>
</gene>
<dbReference type="InterPro" id="IPR011009">
    <property type="entry name" value="Kinase-like_dom_sf"/>
</dbReference>
<comment type="caution">
    <text evidence="2">The sequence shown here is derived from an EMBL/GenBank/DDBJ whole genome shotgun (WGS) entry which is preliminary data.</text>
</comment>
<dbReference type="Proteomes" id="UP000319514">
    <property type="component" value="Unassembled WGS sequence"/>
</dbReference>
<proteinExistence type="predicted"/>
<keyword evidence="2" id="KW-0418">Kinase</keyword>
<dbReference type="GO" id="GO:0016301">
    <property type="term" value="F:kinase activity"/>
    <property type="evidence" value="ECO:0007669"/>
    <property type="project" value="UniProtKB-KW"/>
</dbReference>
<dbReference type="InterPro" id="IPR002575">
    <property type="entry name" value="Aminoglycoside_PTrfase"/>
</dbReference>
<keyword evidence="3" id="KW-1185">Reference proteome</keyword>
<dbReference type="OrthoDB" id="236897at2"/>
<keyword evidence="2" id="KW-0808">Transferase</keyword>
<dbReference type="SUPFAM" id="SSF56112">
    <property type="entry name" value="Protein kinase-like (PK-like)"/>
    <property type="match status" value="1"/>
</dbReference>
<evidence type="ECO:0000313" key="2">
    <source>
        <dbReference type="EMBL" id="TQL59666.1"/>
    </source>
</evidence>
<feature type="domain" description="Aminoglycoside phosphotransferase" evidence="1">
    <location>
        <begin position="44"/>
        <end position="252"/>
    </location>
</feature>
<evidence type="ECO:0000313" key="3">
    <source>
        <dbReference type="Proteomes" id="UP000319514"/>
    </source>
</evidence>
<organism evidence="2 3">
    <name type="scientific">Oryzihumus leptocrescens</name>
    <dbReference type="NCBI Taxonomy" id="297536"/>
    <lineage>
        <taxon>Bacteria</taxon>
        <taxon>Bacillati</taxon>
        <taxon>Actinomycetota</taxon>
        <taxon>Actinomycetes</taxon>
        <taxon>Micrococcales</taxon>
        <taxon>Intrasporangiaceae</taxon>
        <taxon>Oryzihumus</taxon>
    </lineage>
</organism>
<accession>A0A542ZH81</accession>
<evidence type="ECO:0000259" key="1">
    <source>
        <dbReference type="Pfam" id="PF01636"/>
    </source>
</evidence>
<protein>
    <submittedName>
        <fullName evidence="2">Homoserine kinase type II</fullName>
    </submittedName>
</protein>
<dbReference type="AlphaFoldDB" id="A0A542ZH81"/>